<dbReference type="EMBL" id="CAEZVD010000014">
    <property type="protein sequence ID" value="CAB4617550.1"/>
    <property type="molecule type" value="Genomic_DNA"/>
</dbReference>
<dbReference type="PANTHER" id="PTHR24421">
    <property type="entry name" value="NITRATE/NITRITE SENSOR PROTEIN NARX-RELATED"/>
    <property type="match status" value="1"/>
</dbReference>
<feature type="transmembrane region" description="Helical" evidence="3">
    <location>
        <begin position="112"/>
        <end position="145"/>
    </location>
</feature>
<feature type="transmembrane region" description="Helical" evidence="3">
    <location>
        <begin position="165"/>
        <end position="184"/>
    </location>
</feature>
<keyword evidence="1" id="KW-0808">Transferase</keyword>
<feature type="transmembrane region" description="Helical" evidence="3">
    <location>
        <begin position="80"/>
        <end position="100"/>
    </location>
</feature>
<keyword evidence="2" id="KW-0418">Kinase</keyword>
<name>A0A6J6HWH5_9ZZZZ</name>
<gene>
    <name evidence="5" type="ORF">UFOPK1909_00303</name>
</gene>
<dbReference type="GO" id="GO:0000160">
    <property type="term" value="P:phosphorelay signal transduction system"/>
    <property type="evidence" value="ECO:0007669"/>
    <property type="project" value="UniProtKB-KW"/>
</dbReference>
<feature type="transmembrane region" description="Helical" evidence="3">
    <location>
        <begin position="52"/>
        <end position="74"/>
    </location>
</feature>
<dbReference type="Gene3D" id="3.30.565.10">
    <property type="entry name" value="Histidine kinase-like ATPase, C-terminal domain"/>
    <property type="match status" value="1"/>
</dbReference>
<evidence type="ECO:0000256" key="1">
    <source>
        <dbReference type="ARBA" id="ARBA00022679"/>
    </source>
</evidence>
<keyword evidence="3" id="KW-0812">Transmembrane</keyword>
<feature type="domain" description="Histidine kinase/HSP90-like ATPase" evidence="4">
    <location>
        <begin position="313"/>
        <end position="393"/>
    </location>
</feature>
<evidence type="ECO:0000256" key="3">
    <source>
        <dbReference type="SAM" id="Phobius"/>
    </source>
</evidence>
<evidence type="ECO:0000313" key="5">
    <source>
        <dbReference type="EMBL" id="CAB4617550.1"/>
    </source>
</evidence>
<dbReference type="InterPro" id="IPR003594">
    <property type="entry name" value="HATPase_dom"/>
</dbReference>
<dbReference type="InterPro" id="IPR036890">
    <property type="entry name" value="HATPase_C_sf"/>
</dbReference>
<keyword evidence="3" id="KW-0472">Membrane</keyword>
<dbReference type="GO" id="GO:0016301">
    <property type="term" value="F:kinase activity"/>
    <property type="evidence" value="ECO:0007669"/>
    <property type="project" value="UniProtKB-KW"/>
</dbReference>
<organism evidence="5">
    <name type="scientific">freshwater metagenome</name>
    <dbReference type="NCBI Taxonomy" id="449393"/>
    <lineage>
        <taxon>unclassified sequences</taxon>
        <taxon>metagenomes</taxon>
        <taxon>ecological metagenomes</taxon>
    </lineage>
</organism>
<reference evidence="5" key="1">
    <citation type="submission" date="2020-05" db="EMBL/GenBank/DDBJ databases">
        <authorList>
            <person name="Chiriac C."/>
            <person name="Salcher M."/>
            <person name="Ghai R."/>
            <person name="Kavagutti S V."/>
        </authorList>
    </citation>
    <scope>NUCLEOTIDE SEQUENCE</scope>
</reference>
<dbReference type="SUPFAM" id="SSF55874">
    <property type="entry name" value="ATPase domain of HSP90 chaperone/DNA topoisomerase II/histidine kinase"/>
    <property type="match status" value="1"/>
</dbReference>
<sequence>MSFRRVDTNQTLALSRVDLLMGRVFSIAAPIIGLQMFLNAIHQIENHNLNQFWFWLSLGLLLASHLAIVVTVWLAGNPVFAYRALVLSTFFALATWIWQLGEIRLPPGEQPWVWWSAGIGGVAAIGAYRLVIAGLVLVALPSLWFVIQVSEIGSRVDPLVAFQDSMFAFLFSTVVSACVAVLRYEAAKVDEANQATTQASIALATADAVQRERDRIDALVHDSVLTTLLIAAAADSTDQNKEAELLAKCALSKLNAATDPEASGEAISINSLFTALEVAIWRQSESVEISVEGSNDFSVPAEVAAAVTESTLQALANSLQHAGRNVQRKVFLKGVKAGLKIVVKDDGKGFRPSRVPKDRLGLRLSIIGRMQSVNGQVHIDSKIGNGTNVVIEWSQK</sequence>
<evidence type="ECO:0000259" key="4">
    <source>
        <dbReference type="Pfam" id="PF02518"/>
    </source>
</evidence>
<dbReference type="AlphaFoldDB" id="A0A6J6HWH5"/>
<evidence type="ECO:0000256" key="2">
    <source>
        <dbReference type="ARBA" id="ARBA00022777"/>
    </source>
</evidence>
<accession>A0A6J6HWH5</accession>
<feature type="transmembrane region" description="Helical" evidence="3">
    <location>
        <begin position="20"/>
        <end position="40"/>
    </location>
</feature>
<keyword evidence="3" id="KW-1133">Transmembrane helix</keyword>
<dbReference type="Pfam" id="PF02518">
    <property type="entry name" value="HATPase_c"/>
    <property type="match status" value="1"/>
</dbReference>
<dbReference type="InterPro" id="IPR050482">
    <property type="entry name" value="Sensor_HK_TwoCompSys"/>
</dbReference>
<protein>
    <submittedName>
        <fullName evidence="5">Unannotated protein</fullName>
    </submittedName>
</protein>
<proteinExistence type="predicted"/>